<evidence type="ECO:0000313" key="3">
    <source>
        <dbReference type="Proteomes" id="UP000597459"/>
    </source>
</evidence>
<name>A0A967B8U6_9PROT</name>
<dbReference type="SUPFAM" id="SSF47413">
    <property type="entry name" value="lambda repressor-like DNA-binding domains"/>
    <property type="match status" value="1"/>
</dbReference>
<evidence type="ECO:0000313" key="2">
    <source>
        <dbReference type="EMBL" id="NHO55018.1"/>
    </source>
</evidence>
<accession>A0A967B8U6</accession>
<dbReference type="GO" id="GO:0003677">
    <property type="term" value="F:DNA binding"/>
    <property type="evidence" value="ECO:0007669"/>
    <property type="project" value="InterPro"/>
</dbReference>
<dbReference type="AlphaFoldDB" id="A0A967B8U6"/>
<dbReference type="Pfam" id="PF13560">
    <property type="entry name" value="HTH_31"/>
    <property type="match status" value="1"/>
</dbReference>
<organism evidence="2 3">
    <name type="scientific">Acetobacter estunensis</name>
    <dbReference type="NCBI Taxonomy" id="104097"/>
    <lineage>
        <taxon>Bacteria</taxon>
        <taxon>Pseudomonadati</taxon>
        <taxon>Pseudomonadota</taxon>
        <taxon>Alphaproteobacteria</taxon>
        <taxon>Acetobacterales</taxon>
        <taxon>Acetobacteraceae</taxon>
        <taxon>Acetobacter</taxon>
    </lineage>
</organism>
<reference evidence="2" key="1">
    <citation type="submission" date="2019-11" db="EMBL/GenBank/DDBJ databases">
        <title>Description of new Acetobacter species.</title>
        <authorList>
            <person name="Cleenwerck I."/>
            <person name="Sombolestani A.S."/>
        </authorList>
    </citation>
    <scope>NUCLEOTIDE SEQUENCE</scope>
    <source>
        <strain evidence="2">LMG 1626</strain>
    </source>
</reference>
<feature type="domain" description="HTH cro/C1-type" evidence="1">
    <location>
        <begin position="44"/>
        <end position="95"/>
    </location>
</feature>
<gene>
    <name evidence="2" type="ORF">GOB87_13860</name>
</gene>
<comment type="caution">
    <text evidence="2">The sequence shown here is derived from an EMBL/GenBank/DDBJ whole genome shotgun (WGS) entry which is preliminary data.</text>
</comment>
<dbReference type="CDD" id="cd00093">
    <property type="entry name" value="HTH_XRE"/>
    <property type="match status" value="1"/>
</dbReference>
<sequence length="99" mass="10672">MQAGDDLSPADRFWYLEIALGAGRPDANNGVGEKGYGGPPEPETVRAAREEAGLTQAEAAQLVHATLNAWQKWESGDRKMQAATWELFQIKTGQLDSGA</sequence>
<keyword evidence="3" id="KW-1185">Reference proteome</keyword>
<evidence type="ECO:0000259" key="1">
    <source>
        <dbReference type="SMART" id="SM00530"/>
    </source>
</evidence>
<proteinExistence type="predicted"/>
<dbReference type="Proteomes" id="UP000597459">
    <property type="component" value="Unassembled WGS sequence"/>
</dbReference>
<dbReference type="SMART" id="SM00530">
    <property type="entry name" value="HTH_XRE"/>
    <property type="match status" value="1"/>
</dbReference>
<protein>
    <submittedName>
        <fullName evidence="2">Helix-turn-helix domain-containing protein</fullName>
    </submittedName>
</protein>
<dbReference type="EMBL" id="WOTH01000043">
    <property type="protein sequence ID" value="NHO55018.1"/>
    <property type="molecule type" value="Genomic_DNA"/>
</dbReference>
<dbReference type="Gene3D" id="1.10.260.40">
    <property type="entry name" value="lambda repressor-like DNA-binding domains"/>
    <property type="match status" value="1"/>
</dbReference>
<dbReference type="InterPro" id="IPR001387">
    <property type="entry name" value="Cro/C1-type_HTH"/>
</dbReference>
<dbReference type="InterPro" id="IPR010982">
    <property type="entry name" value="Lambda_DNA-bd_dom_sf"/>
</dbReference>